<dbReference type="Proteomes" id="UP000653565">
    <property type="component" value="Unassembled WGS sequence"/>
</dbReference>
<gene>
    <name evidence="2" type="ORF">CNMCM6805_008372</name>
</gene>
<evidence type="ECO:0000313" key="3">
    <source>
        <dbReference type="Proteomes" id="UP000653565"/>
    </source>
</evidence>
<feature type="compositionally biased region" description="Polar residues" evidence="1">
    <location>
        <begin position="77"/>
        <end position="91"/>
    </location>
</feature>
<dbReference type="OrthoDB" id="4424523at2759"/>
<dbReference type="EMBL" id="JAAAPX010000064">
    <property type="protein sequence ID" value="KAF4234899.1"/>
    <property type="molecule type" value="Genomic_DNA"/>
</dbReference>
<proteinExistence type="predicted"/>
<feature type="region of interest" description="Disordered" evidence="1">
    <location>
        <begin position="77"/>
        <end position="97"/>
    </location>
</feature>
<protein>
    <submittedName>
        <fullName evidence="2">Uncharacterized protein</fullName>
    </submittedName>
</protein>
<name>A0A8H4H4U5_9EURO</name>
<keyword evidence="3" id="KW-1185">Reference proteome</keyword>
<organism evidence="2 3">
    <name type="scientific">Aspergillus fumigatiaffinis</name>
    <dbReference type="NCBI Taxonomy" id="340414"/>
    <lineage>
        <taxon>Eukaryota</taxon>
        <taxon>Fungi</taxon>
        <taxon>Dikarya</taxon>
        <taxon>Ascomycota</taxon>
        <taxon>Pezizomycotina</taxon>
        <taxon>Eurotiomycetes</taxon>
        <taxon>Eurotiomycetidae</taxon>
        <taxon>Eurotiales</taxon>
        <taxon>Aspergillaceae</taxon>
        <taxon>Aspergillus</taxon>
        <taxon>Aspergillus subgen. Fumigati</taxon>
    </lineage>
</organism>
<accession>A0A8H4H4U5</accession>
<evidence type="ECO:0000256" key="1">
    <source>
        <dbReference type="SAM" id="MobiDB-lite"/>
    </source>
</evidence>
<reference evidence="2" key="2">
    <citation type="submission" date="2020-04" db="EMBL/GenBank/DDBJ databases">
        <authorList>
            <person name="Santos R.A.C."/>
            <person name="Steenwyk J.L."/>
            <person name="Rivero-Menendez O."/>
            <person name="Mead M.E."/>
            <person name="Silva L.P."/>
            <person name="Bastos R.W."/>
            <person name="Alastruey-Izquierdo A."/>
            <person name="Goldman G.H."/>
            <person name="Rokas A."/>
        </authorList>
    </citation>
    <scope>NUCLEOTIDE SEQUENCE</scope>
    <source>
        <strain evidence="2">CNM-CM6805</strain>
    </source>
</reference>
<dbReference type="AlphaFoldDB" id="A0A8H4H4U5"/>
<evidence type="ECO:0000313" key="2">
    <source>
        <dbReference type="EMBL" id="KAF4234899.1"/>
    </source>
</evidence>
<sequence length="238" mass="27376">MQRSSVCFTVLTCGVALFVDTYLYSLAVSVLPFALTQRARVPEQDGGNSAVKTNISSGVRFVDFKSANVGFNTSGRSWRSNCYGSRESTQLPPSPSRSDDTWFLLVKQWADTAVEAEQGVGVRQRNTQRYRYCLQVDEEALDSVVRKSRAPWGEIAGNIVGYVKFINKEWEPYDPVYYEDEYERLVEDPEEPIEGCTLHDVGWMKVRYDMAMVSQYNYLRDSLAWEYEYRRPPQLPLH</sequence>
<reference evidence="2" key="1">
    <citation type="journal article" date="2020" name="bioRxiv">
        <title>Genomic and phenotypic heterogeneity of clinical isolates of the human pathogens Aspergillus fumigatus, Aspergillus lentulus and Aspergillus fumigatiaffinis.</title>
        <authorList>
            <person name="dos Santos R.A.C."/>
            <person name="Steenwyk J.L."/>
            <person name="Rivero-Menendez O."/>
            <person name="Mead M.E."/>
            <person name="Silva L.P."/>
            <person name="Bastos R.W."/>
            <person name="Alastruey-Izquierdo A."/>
            <person name="Goldman G.H."/>
            <person name="Rokas A."/>
        </authorList>
    </citation>
    <scope>NUCLEOTIDE SEQUENCE</scope>
    <source>
        <strain evidence="2">CNM-CM6805</strain>
    </source>
</reference>
<comment type="caution">
    <text evidence="2">The sequence shown here is derived from an EMBL/GenBank/DDBJ whole genome shotgun (WGS) entry which is preliminary data.</text>
</comment>